<dbReference type="PANTHER" id="PTHR33204:SF37">
    <property type="entry name" value="HTH-TYPE TRANSCRIPTIONAL REGULATOR YODB"/>
    <property type="match status" value="1"/>
</dbReference>
<evidence type="ECO:0000313" key="6">
    <source>
        <dbReference type="EMBL" id="EGU46699.1"/>
    </source>
</evidence>
<dbReference type="Proteomes" id="UP000003515">
    <property type="component" value="Unassembled WGS sequence"/>
</dbReference>
<evidence type="ECO:0000259" key="4">
    <source>
        <dbReference type="PROSITE" id="PS51118"/>
    </source>
</evidence>
<dbReference type="Pfam" id="PF01638">
    <property type="entry name" value="HxlR"/>
    <property type="match status" value="1"/>
</dbReference>
<dbReference type="PANTHER" id="PTHR33204">
    <property type="entry name" value="TRANSCRIPTIONAL REGULATOR, MARR FAMILY"/>
    <property type="match status" value="1"/>
</dbReference>
<reference evidence="5 8" key="1">
    <citation type="submission" date="2009-10" db="EMBL/GenBank/DDBJ databases">
        <authorList>
            <consortium name="Los Alamos National Laboratory (LANL)"/>
            <consortium name="National Microbial Pathogen Data Resource (NMPDR)"/>
            <person name="Munk A.C."/>
            <person name="Chertkov O."/>
            <person name="Tapia R."/>
            <person name="Green L."/>
            <person name="Rogers Y."/>
            <person name="Detter J.C."/>
            <person name="Bruce D."/>
            <person name="Brettin T.S."/>
            <person name="Colwell R.R."/>
            <person name="Huq A."/>
            <person name="Grim C.J."/>
            <person name="Hasan N.A."/>
            <person name="Bartels D."/>
            <person name="Vonstein V."/>
        </authorList>
    </citation>
    <scope>NUCLEOTIDE SEQUENCE [LARGE SCALE GENOMIC DNA]</scope>
    <source>
        <strain evidence="5 8">CIP 102891</strain>
    </source>
</reference>
<dbReference type="PATRIC" id="fig|675816.5.peg.3593"/>
<protein>
    <submittedName>
        <fullName evidence="6">HxlR family transcriptional regulator</fullName>
    </submittedName>
</protein>
<keyword evidence="2" id="KW-0238">DNA-binding</keyword>
<dbReference type="AlphaFoldDB" id="C9QF70"/>
<dbReference type="GO" id="GO:0003677">
    <property type="term" value="F:DNA binding"/>
    <property type="evidence" value="ECO:0007669"/>
    <property type="project" value="UniProtKB-KW"/>
</dbReference>
<dbReference type="InterPro" id="IPR002577">
    <property type="entry name" value="HTH_HxlR"/>
</dbReference>
<reference evidence="6 7" key="3">
    <citation type="journal article" date="2012" name="Int. J. Syst. Evol. Microbiol.">
        <title>Vibrio caribbeanicus sp. nov., isolated from the marine sponge Scleritoderma cyanea.</title>
        <authorList>
            <person name="Hoffmann M."/>
            <person name="Monday S.R."/>
            <person name="Allard M.W."/>
            <person name="Strain E.A."/>
            <person name="Whittaker P."/>
            <person name="Naum M."/>
            <person name="McCarthy P.J."/>
            <person name="Lopez J.V."/>
            <person name="Fischer M."/>
            <person name="Brown E.W."/>
        </authorList>
    </citation>
    <scope>NUCLEOTIDE SEQUENCE [LARGE SCALE GENOMIC DNA]</scope>
    <source>
        <strain evidence="6">CIP 102891</strain>
        <strain evidence="7">CIP 102891 / ATCC 33934</strain>
    </source>
</reference>
<evidence type="ECO:0000313" key="5">
    <source>
        <dbReference type="EMBL" id="EEX94777.1"/>
    </source>
</evidence>
<evidence type="ECO:0000256" key="2">
    <source>
        <dbReference type="ARBA" id="ARBA00023125"/>
    </source>
</evidence>
<dbReference type="OrthoDB" id="9807069at2"/>
<dbReference type="RefSeq" id="WP_004412835.1">
    <property type="nucleotide sequence ID" value="NZ_ACZV01000004.1"/>
</dbReference>
<dbReference type="Proteomes" id="UP000002817">
    <property type="component" value="Unassembled WGS sequence"/>
</dbReference>
<keyword evidence="1" id="KW-0805">Transcription regulation</keyword>
<keyword evidence="8" id="KW-1185">Reference proteome</keyword>
<organism evidence="6 7">
    <name type="scientific">Vibrio orientalis CIP 102891 = ATCC 33934</name>
    <dbReference type="NCBI Taxonomy" id="675816"/>
    <lineage>
        <taxon>Bacteria</taxon>
        <taxon>Pseudomonadati</taxon>
        <taxon>Pseudomonadota</taxon>
        <taxon>Gammaproteobacteria</taxon>
        <taxon>Vibrionales</taxon>
        <taxon>Vibrionaceae</taxon>
        <taxon>Vibrio</taxon>
        <taxon>Vibrio oreintalis group</taxon>
    </lineage>
</organism>
<proteinExistence type="predicted"/>
<dbReference type="eggNOG" id="COG1733">
    <property type="taxonomic scope" value="Bacteria"/>
</dbReference>
<evidence type="ECO:0000256" key="3">
    <source>
        <dbReference type="ARBA" id="ARBA00023163"/>
    </source>
</evidence>
<evidence type="ECO:0000313" key="7">
    <source>
        <dbReference type="Proteomes" id="UP000002817"/>
    </source>
</evidence>
<dbReference type="Gene3D" id="1.10.10.10">
    <property type="entry name" value="Winged helix-like DNA-binding domain superfamily/Winged helix DNA-binding domain"/>
    <property type="match status" value="1"/>
</dbReference>
<dbReference type="InterPro" id="IPR036390">
    <property type="entry name" value="WH_DNA-bd_sf"/>
</dbReference>
<sequence length="113" mass="12882">MNNNEKLFSRKTAPQSSARMVEAIYGCKWSLTVYQLLSSGVNRPGEMVRNVEGLSTKVLNQCLKRNVEFGILDKVVFNELPPRVEYQVTEFGEKFLAILDQLEALQQEIDEKA</sequence>
<dbReference type="EMBL" id="AFWH01000061">
    <property type="protein sequence ID" value="EGU46699.1"/>
    <property type="molecule type" value="Genomic_DNA"/>
</dbReference>
<dbReference type="InterPro" id="IPR036388">
    <property type="entry name" value="WH-like_DNA-bd_sf"/>
</dbReference>
<dbReference type="EMBL" id="ACZV01000004">
    <property type="protein sequence ID" value="EEX94777.1"/>
    <property type="molecule type" value="Genomic_DNA"/>
</dbReference>
<comment type="caution">
    <text evidence="6">The sequence shown here is derived from an EMBL/GenBank/DDBJ whole genome shotgun (WGS) entry which is preliminary data.</text>
</comment>
<evidence type="ECO:0000313" key="8">
    <source>
        <dbReference type="Proteomes" id="UP000003515"/>
    </source>
</evidence>
<dbReference type="SUPFAM" id="SSF46785">
    <property type="entry name" value="Winged helix' DNA-binding domain"/>
    <property type="match status" value="1"/>
</dbReference>
<dbReference type="STRING" id="675816.VIA_001937"/>
<feature type="domain" description="HTH hxlR-type" evidence="4">
    <location>
        <begin position="13"/>
        <end position="113"/>
    </location>
</feature>
<name>C9QF70_VIBOR</name>
<gene>
    <name evidence="5" type="ORF">VIA_001937</name>
    <name evidence="6" type="ORF">VIOR3934_17486</name>
</gene>
<evidence type="ECO:0000256" key="1">
    <source>
        <dbReference type="ARBA" id="ARBA00023015"/>
    </source>
</evidence>
<reference evidence="6" key="2">
    <citation type="submission" date="2011-08" db="EMBL/GenBank/DDBJ databases">
        <authorList>
            <person name="Hoffman M."/>
            <person name="Strain E.A."/>
            <person name="Brown E."/>
            <person name="Allard M.W."/>
        </authorList>
    </citation>
    <scope>NUCLEOTIDE SEQUENCE</scope>
    <source>
        <strain evidence="6">CIP 102891</strain>
    </source>
</reference>
<dbReference type="PROSITE" id="PS51118">
    <property type="entry name" value="HTH_HXLR"/>
    <property type="match status" value="1"/>
</dbReference>
<accession>C9QF70</accession>
<keyword evidence="3" id="KW-0804">Transcription</keyword>